<feature type="domain" description="C2H2-type" evidence="11">
    <location>
        <begin position="60"/>
        <end position="87"/>
    </location>
</feature>
<organism evidence="14 15">
    <name type="scientific">Cordylochernes scorpioides</name>
    <dbReference type="NCBI Taxonomy" id="51811"/>
    <lineage>
        <taxon>Eukaryota</taxon>
        <taxon>Metazoa</taxon>
        <taxon>Ecdysozoa</taxon>
        <taxon>Arthropoda</taxon>
        <taxon>Chelicerata</taxon>
        <taxon>Arachnida</taxon>
        <taxon>Pseudoscorpiones</taxon>
        <taxon>Cheliferoidea</taxon>
        <taxon>Chernetidae</taxon>
        <taxon>Cordylochernes</taxon>
    </lineage>
</organism>
<dbReference type="SMART" id="SM00343">
    <property type="entry name" value="ZnF_C2HC"/>
    <property type="match status" value="1"/>
</dbReference>
<feature type="domain" description="C2H2-type" evidence="11">
    <location>
        <begin position="88"/>
        <end position="115"/>
    </location>
</feature>
<dbReference type="InterPro" id="IPR036875">
    <property type="entry name" value="Znf_CCHC_sf"/>
</dbReference>
<evidence type="ECO:0000313" key="14">
    <source>
        <dbReference type="EMBL" id="UYV67066.1"/>
    </source>
</evidence>
<evidence type="ECO:0000259" key="11">
    <source>
        <dbReference type="PROSITE" id="PS50157"/>
    </source>
</evidence>
<feature type="region of interest" description="Disordered" evidence="10">
    <location>
        <begin position="1139"/>
        <end position="1178"/>
    </location>
</feature>
<gene>
    <name evidence="14" type="ORF">LAZ67_4003796</name>
</gene>
<dbReference type="InterPro" id="IPR036236">
    <property type="entry name" value="Znf_C2H2_sf"/>
</dbReference>
<dbReference type="PANTHER" id="PTHR24392:SF56">
    <property type="entry name" value="ZINC FINGER PROTEIN 510"/>
    <property type="match status" value="1"/>
</dbReference>
<feature type="domain" description="C2H2-type" evidence="11">
    <location>
        <begin position="172"/>
        <end position="199"/>
    </location>
</feature>
<name>A0ABY6KFU0_9ARAC</name>
<feature type="domain" description="C2H2-type" evidence="11">
    <location>
        <begin position="256"/>
        <end position="283"/>
    </location>
</feature>
<dbReference type="InterPro" id="IPR001878">
    <property type="entry name" value="Znf_CCHC"/>
</dbReference>
<feature type="domain" description="C2H2-type" evidence="11">
    <location>
        <begin position="340"/>
        <end position="363"/>
    </location>
</feature>
<feature type="domain" description="C2H2-type" evidence="11">
    <location>
        <begin position="200"/>
        <end position="227"/>
    </location>
</feature>
<protein>
    <recommendedName>
        <fullName evidence="16">Retrovirus-related Pol polyprotein from transposon TNT 1-94</fullName>
    </recommendedName>
</protein>
<dbReference type="PROSITE" id="PS50158">
    <property type="entry name" value="ZF_CCHC"/>
    <property type="match status" value="1"/>
</dbReference>
<dbReference type="SUPFAM" id="SSF57667">
    <property type="entry name" value="beta-beta-alpha zinc fingers"/>
    <property type="match status" value="7"/>
</dbReference>
<keyword evidence="5 9" id="KW-0863">Zinc-finger</keyword>
<keyword evidence="8" id="KW-0539">Nucleus</keyword>
<keyword evidence="7" id="KW-0238">DNA-binding</keyword>
<evidence type="ECO:0000256" key="8">
    <source>
        <dbReference type="ARBA" id="ARBA00023242"/>
    </source>
</evidence>
<evidence type="ECO:0000256" key="9">
    <source>
        <dbReference type="PROSITE-ProRule" id="PRU00042"/>
    </source>
</evidence>
<dbReference type="PROSITE" id="PS50994">
    <property type="entry name" value="INTEGRASE"/>
    <property type="match status" value="1"/>
</dbReference>
<dbReference type="SUPFAM" id="SSF56672">
    <property type="entry name" value="DNA/RNA polymerases"/>
    <property type="match status" value="1"/>
</dbReference>
<sequence>MDLSICEPCNDKTKRIDKLFNQQFVNSENVPFKCKYCDYETSQNSELDTHLLTHNSEKTFECKHCDYKASRKSYLNKHMLIHTREKPSKCEYCNYKTSQKICLNNHLMVHTGEKPFRCQFCDYKASRKTYLKQHLFTHTGEKPFECEQCDYKTIRKNNLEQHLLTHSDDKPFECEYCDYKASQKTSLNKHLLTHTGEKPFKCGYCNYRASLEINLKQHLFIHTGEKPFKCEFCDYETSHKINLKQHSYIHTGEKPFECDYCDYKASKKISLNKHLLTHTGEKPFDCKYCDYKASQKGNLKQHLLIHTGENPFKCKFCSYRASLKYSLKQHMLTHTNDKPFECQYCHYKTSQRSNLKKHLLIHTELLDDPVMAGVGPLLRTINRVHNLTSSADFCDDFRQLMGSWSAYLPVSLHTRMSICLCSSLLSQMELPILAKPVWNILRSPKIRFLFDTTVKVKNCKFVLNCKGRDEYVLLAYQETQGQNNKASEVAFLSLKRLIKLKLSEQQIHVIDCKTASEAWTTLEQIFEPKSRARILQLKKQFVNIKFIEEENMINYLSRFKTCSDHLREAGCEVKDEDLAYSMLAGIPDSYDGIIMNFSNMTDDEFTSSKVRQVLLTEHERRTTRKEDSSKEVLQVNKLQNNNSTDSRRKCYRCGKIGHIATNCRGMKQTTRNRDNQHYQRKVNKSDNFLAALNLTSDEDSWLLDSGATNHVCRNKDWFVDLREVSSDPIMTASGTTEAKGYGHIFLQTSIHNESIKIKLNNVLYIPNVRRNLLSVSKIEENCNRVTFRNMVARVFNPENKIIAEAKNVNGLYIVKGKTLNSSKTAFNSERDHFQNNSLRTWHQRLCHIDSNAIEKMAREELVIGLEISSRDKGLCDDCCIAKSTKASHKNLGNIRSKRTLELIHTDICGPMPVKSTGGNRYFLSFVDDFSRRITVYLLKNKDEVLKHFDIYRATVERQTGNKIKVLRSDNGLEFCNREFQDKLQMHPQMNGVAERVNRTLLDMARACLHNANLPQRFWAEAVNTAAYIKNKCYNSALKDKVPDGLWLERNPSVRHLKAFGCLAYSPIPRERRRKLDHWACRCILVGYSTQTRGYRLWCPELQKVIETKHVRFDESKIGLEWTKIVEETEPERYNHVWLEPETNHDNDLENELPSNLDSVGVEDTLPQPSSSKNIVRNPYGRKGKSRVELNILDVTEPQSFEEAVQSPEAMYWRKAMEDELRVLQERGTWELSTLPLGKKPISSRWVYKVKTNESGNVERFKARLVARGFSQKQGIDFQETYAPVIILAVIRVLITLSLNMKWYNRHLDVDNAYLYGDLEWRLYLANCTRPDLMFSVTRLAQFSSNPGRRHWQAAKHVLRYLHGNINLSLVYRRTDSNDVCAYSDADWASDIDDRRSNSGTAITIGHSLVIWKTSKQKCVSLSTMEAEYLALSHTTKEAVWIATILKELKFLSNFAFPLIIHCDNRSAIDFSKNNVENNRSKHIDIRYHHVRERIISGEIKIVYIPTKENLADVFTKTLSKVAHKNACDFMNCSPVQRFSGGMMREAWTQAPLGGAAWR</sequence>
<keyword evidence="4" id="KW-0645">Protease</keyword>
<dbReference type="InterPro" id="IPR013103">
    <property type="entry name" value="RVT_2"/>
</dbReference>
<dbReference type="CDD" id="cd09272">
    <property type="entry name" value="RNase_HI_RT_Ty1"/>
    <property type="match status" value="1"/>
</dbReference>
<evidence type="ECO:0000256" key="4">
    <source>
        <dbReference type="ARBA" id="ARBA00022750"/>
    </source>
</evidence>
<dbReference type="Proteomes" id="UP001235939">
    <property type="component" value="Chromosome 04"/>
</dbReference>
<dbReference type="SUPFAM" id="SSF57756">
    <property type="entry name" value="Retrovirus zinc finger-like domains"/>
    <property type="match status" value="1"/>
</dbReference>
<comment type="subcellular location">
    <subcellularLocation>
        <location evidence="1">Nucleus</location>
    </subcellularLocation>
</comment>
<dbReference type="Pfam" id="PF13976">
    <property type="entry name" value="gag_pre-integrs"/>
    <property type="match status" value="1"/>
</dbReference>
<dbReference type="Pfam" id="PF13909">
    <property type="entry name" value="zf-H2C2_5"/>
    <property type="match status" value="1"/>
</dbReference>
<feature type="domain" description="C2H2-type" evidence="11">
    <location>
        <begin position="312"/>
        <end position="339"/>
    </location>
</feature>
<dbReference type="InterPro" id="IPR013087">
    <property type="entry name" value="Znf_C2H2_type"/>
</dbReference>
<feature type="domain" description="C2H2-type" evidence="11">
    <location>
        <begin position="144"/>
        <end position="171"/>
    </location>
</feature>
<feature type="domain" description="C2H2-type" evidence="11">
    <location>
        <begin position="284"/>
        <end position="311"/>
    </location>
</feature>
<dbReference type="Pfam" id="PF14223">
    <property type="entry name" value="Retrotran_gag_2"/>
    <property type="match status" value="1"/>
</dbReference>
<keyword evidence="15" id="KW-1185">Reference proteome</keyword>
<keyword evidence="4" id="KW-0378">Hydrolase</keyword>
<keyword evidence="2" id="KW-0479">Metal-binding</keyword>
<dbReference type="InterPro" id="IPR012337">
    <property type="entry name" value="RNaseH-like_sf"/>
</dbReference>
<feature type="domain" description="CCHC-type" evidence="12">
    <location>
        <begin position="648"/>
        <end position="664"/>
    </location>
</feature>
<keyword evidence="3" id="KW-0677">Repeat</keyword>
<dbReference type="SMART" id="SM00355">
    <property type="entry name" value="ZnF_C2H2"/>
    <property type="match status" value="12"/>
</dbReference>
<evidence type="ECO:0000256" key="3">
    <source>
        <dbReference type="ARBA" id="ARBA00022737"/>
    </source>
</evidence>
<proteinExistence type="predicted"/>
<feature type="domain" description="C2H2-type" evidence="11">
    <location>
        <begin position="228"/>
        <end position="255"/>
    </location>
</feature>
<accession>A0ABY6KFU0</accession>
<evidence type="ECO:0000259" key="13">
    <source>
        <dbReference type="PROSITE" id="PS50994"/>
    </source>
</evidence>
<dbReference type="InterPro" id="IPR001584">
    <property type="entry name" value="Integrase_cat-core"/>
</dbReference>
<keyword evidence="6" id="KW-0862">Zinc</keyword>
<dbReference type="InterPro" id="IPR043502">
    <property type="entry name" value="DNA/RNA_pol_sf"/>
</dbReference>
<dbReference type="Pfam" id="PF00096">
    <property type="entry name" value="zf-C2H2"/>
    <property type="match status" value="3"/>
</dbReference>
<dbReference type="InterPro" id="IPR025724">
    <property type="entry name" value="GAG-pre-integrase_dom"/>
</dbReference>
<dbReference type="SUPFAM" id="SSF53098">
    <property type="entry name" value="Ribonuclease H-like"/>
    <property type="match status" value="1"/>
</dbReference>
<keyword evidence="4" id="KW-0064">Aspartyl protease</keyword>
<dbReference type="InterPro" id="IPR054722">
    <property type="entry name" value="PolX-like_BBD"/>
</dbReference>
<evidence type="ECO:0000313" key="15">
    <source>
        <dbReference type="Proteomes" id="UP001235939"/>
    </source>
</evidence>
<evidence type="ECO:0000256" key="1">
    <source>
        <dbReference type="ARBA" id="ARBA00004123"/>
    </source>
</evidence>
<dbReference type="Gene3D" id="4.10.60.10">
    <property type="entry name" value="Zinc finger, CCHC-type"/>
    <property type="match status" value="1"/>
</dbReference>
<dbReference type="Pfam" id="PF25597">
    <property type="entry name" value="SH3_retrovirus"/>
    <property type="match status" value="1"/>
</dbReference>
<evidence type="ECO:0000256" key="5">
    <source>
        <dbReference type="ARBA" id="ARBA00022771"/>
    </source>
</evidence>
<feature type="domain" description="C2H2-type" evidence="11">
    <location>
        <begin position="116"/>
        <end position="143"/>
    </location>
</feature>
<dbReference type="Pfam" id="PF00665">
    <property type="entry name" value="rve"/>
    <property type="match status" value="1"/>
</dbReference>
<evidence type="ECO:0000256" key="7">
    <source>
        <dbReference type="ARBA" id="ARBA00023125"/>
    </source>
</evidence>
<evidence type="ECO:0000256" key="2">
    <source>
        <dbReference type="ARBA" id="ARBA00022723"/>
    </source>
</evidence>
<dbReference type="Gene3D" id="3.30.420.10">
    <property type="entry name" value="Ribonuclease H-like superfamily/Ribonuclease H"/>
    <property type="match status" value="1"/>
</dbReference>
<dbReference type="InterPro" id="IPR036397">
    <property type="entry name" value="RNaseH_sf"/>
</dbReference>
<dbReference type="Gene3D" id="3.30.160.60">
    <property type="entry name" value="Classic Zinc Finger"/>
    <property type="match status" value="12"/>
</dbReference>
<evidence type="ECO:0000259" key="12">
    <source>
        <dbReference type="PROSITE" id="PS50158"/>
    </source>
</evidence>
<feature type="domain" description="C2H2-type" evidence="11">
    <location>
        <begin position="32"/>
        <end position="59"/>
    </location>
</feature>
<evidence type="ECO:0000256" key="10">
    <source>
        <dbReference type="SAM" id="MobiDB-lite"/>
    </source>
</evidence>
<dbReference type="Pfam" id="PF22936">
    <property type="entry name" value="Pol_BBD"/>
    <property type="match status" value="1"/>
</dbReference>
<feature type="domain" description="Integrase catalytic" evidence="13">
    <location>
        <begin position="895"/>
        <end position="1050"/>
    </location>
</feature>
<dbReference type="EMBL" id="CP092866">
    <property type="protein sequence ID" value="UYV67066.1"/>
    <property type="molecule type" value="Genomic_DNA"/>
</dbReference>
<dbReference type="Pfam" id="PF00098">
    <property type="entry name" value="zf-CCHC"/>
    <property type="match status" value="1"/>
</dbReference>
<dbReference type="PANTHER" id="PTHR24392">
    <property type="entry name" value="ZINC FINGER PROTEIN"/>
    <property type="match status" value="1"/>
</dbReference>
<dbReference type="PROSITE" id="PS50157">
    <property type="entry name" value="ZINC_FINGER_C2H2_2"/>
    <property type="match status" value="12"/>
</dbReference>
<evidence type="ECO:0000256" key="6">
    <source>
        <dbReference type="ARBA" id="ARBA00022833"/>
    </source>
</evidence>
<dbReference type="InterPro" id="IPR057670">
    <property type="entry name" value="SH3_retrovirus"/>
</dbReference>
<evidence type="ECO:0008006" key="16">
    <source>
        <dbReference type="Google" id="ProtNLM"/>
    </source>
</evidence>
<dbReference type="Pfam" id="PF07727">
    <property type="entry name" value="RVT_2"/>
    <property type="match status" value="1"/>
</dbReference>
<reference evidence="14 15" key="1">
    <citation type="submission" date="2022-01" db="EMBL/GenBank/DDBJ databases">
        <title>A chromosomal length assembly of Cordylochernes scorpioides.</title>
        <authorList>
            <person name="Zeh D."/>
            <person name="Zeh J."/>
        </authorList>
    </citation>
    <scope>NUCLEOTIDE SEQUENCE [LARGE SCALE GENOMIC DNA]</scope>
    <source>
        <strain evidence="14">IN4F17</strain>
        <tissue evidence="14">Whole Body</tissue>
    </source>
</reference>